<dbReference type="InterPro" id="IPR017853">
    <property type="entry name" value="GH"/>
</dbReference>
<gene>
    <name evidence="3" type="ORF">RF007C_13200</name>
</gene>
<dbReference type="PROSITE" id="PS51766">
    <property type="entry name" value="DOCKERIN"/>
    <property type="match status" value="1"/>
</dbReference>
<evidence type="ECO:0000256" key="1">
    <source>
        <dbReference type="SAM" id="MobiDB-lite"/>
    </source>
</evidence>
<dbReference type="eggNOG" id="COG4124">
    <property type="taxonomic scope" value="Bacteria"/>
</dbReference>
<dbReference type="InterPro" id="IPR024745">
    <property type="entry name" value="GH44_cat"/>
</dbReference>
<accession>W7UB59</accession>
<evidence type="ECO:0000313" key="3">
    <source>
        <dbReference type="EMBL" id="EWM52301.1"/>
    </source>
</evidence>
<organism evidence="3 4">
    <name type="scientific">Ruminococcus flavefaciens 007c</name>
    <dbReference type="NCBI Taxonomy" id="1341157"/>
    <lineage>
        <taxon>Bacteria</taxon>
        <taxon>Bacillati</taxon>
        <taxon>Bacillota</taxon>
        <taxon>Clostridia</taxon>
        <taxon>Eubacteriales</taxon>
        <taxon>Oscillospiraceae</taxon>
        <taxon>Ruminococcus</taxon>
    </lineage>
</organism>
<dbReference type="OrthoDB" id="9803686at2"/>
<dbReference type="SUPFAM" id="SSF63446">
    <property type="entry name" value="Type I dockerin domain"/>
    <property type="match status" value="1"/>
</dbReference>
<dbReference type="SUPFAM" id="SSF51445">
    <property type="entry name" value="(Trans)glycosidases"/>
    <property type="match status" value="1"/>
</dbReference>
<dbReference type="InterPro" id="IPR016134">
    <property type="entry name" value="Dockerin_dom"/>
</dbReference>
<feature type="domain" description="Dockerin" evidence="2">
    <location>
        <begin position="746"/>
        <end position="825"/>
    </location>
</feature>
<comment type="caution">
    <text evidence="3">The sequence shown here is derived from an EMBL/GenBank/DDBJ whole genome shotgun (WGS) entry which is preliminary data.</text>
</comment>
<sequence length="825" mass="89399">MNISAEGIIGSKNGGKNMKKTAAFIAACVVSGCTMTAPVNGLPRATVNAAGGYDMNVTVDLKGEKKAISPLIYGVNQYTTDLRDVKATAVRQGGNRMTAYNWETNASNAGSDWKHSSDNNLSDSDDPADCVQVLSKQAAKYNVNYKLTTLQLAGYVSADKNGPVSEAEKAPSDRWNKVVLTKNAPFADTPDLTDGVVYMDEYVNYIINKLGDSQSAEGIQGYSLDNEPVLWNDTHSRMHPDPVTIEELGSKSVEMAKAVKKLDPKAEVFGPALYGYTAFDHLDDDDAHTEWEEIKKANNYHWYLDCYLDQMHKASEENGTRLLDVLDIHYYSESARKGIEDRLQSVRTLYEPGFSENSWIGQWCMENVPILPTIQKSIDTYYPGTKLGISEYNFGGGDDASGTIAQAEALGCYADQGVYFASLWGGEPFILSGIQLYTNYDGKGGCFGDTLIPASTGDVSKSSTYAAVNAKDDSTVTVMVTNKDLKENENAVIDLRNADKSYKSAAVYAVFGDSEEIRLIDIIKDVKDNKVKTELPAFSAAMVVVSDQADAFDGLKTYEETKTETKTVEFTDIESMTNDKGFVVVPIEDAEHLSKIIINGAVTSSAGSSWATAGCAVCMNVTAKDGSGFWTYKSYNLPLGSKSSATVKFDGIFTKETGEGADKVKEDLEATVAEGKVELQKWWDASEKSEESSEDKIEVKYSNIQVVYEYAQGEAPKVTTTTTTSAATTTTTSVATTTSSTTAPDKDVVYGDANCDGNVDLADAILIMQSLANPNKFGLNGSAEKHLTEKGKRNADCCDPGSGLTNDDALSIQRLLLHLIDKLPE</sequence>
<dbReference type="Proteomes" id="UP000019365">
    <property type="component" value="Unassembled WGS sequence"/>
</dbReference>
<dbReference type="eggNOG" id="COG2730">
    <property type="taxonomic scope" value="Bacteria"/>
</dbReference>
<dbReference type="GO" id="GO:0000272">
    <property type="term" value="P:polysaccharide catabolic process"/>
    <property type="evidence" value="ECO:0007669"/>
    <property type="project" value="InterPro"/>
</dbReference>
<dbReference type="Pfam" id="PF12891">
    <property type="entry name" value="Glyco_hydro_44"/>
    <property type="match status" value="1"/>
</dbReference>
<name>W7UB59_RUMFL</name>
<dbReference type="Gene3D" id="2.60.40.1180">
    <property type="entry name" value="Golgi alpha-mannosidase II"/>
    <property type="match status" value="1"/>
</dbReference>
<keyword evidence="4" id="KW-1185">Reference proteome</keyword>
<dbReference type="AlphaFoldDB" id="W7UB59"/>
<dbReference type="InterPro" id="IPR013780">
    <property type="entry name" value="Glyco_hydro_b"/>
</dbReference>
<reference evidence="3 4" key="1">
    <citation type="journal article" date="2014" name="PLoS ONE">
        <title>Rumen cellulosomics: divergent fiber-degrading strategies revealed by comparative genome-wide analysis of six ruminococcal strains.</title>
        <authorList>
            <person name="Dassa B."/>
            <person name="Borovok I."/>
            <person name="Ruimy-Israeli V."/>
            <person name="Lamed R."/>
            <person name="Flint H.J."/>
            <person name="Duncan S.H."/>
            <person name="Henrissat B."/>
            <person name="Coutinho P."/>
            <person name="Morrison M."/>
            <person name="Mosoni P."/>
            <person name="Yeoman C.J."/>
            <person name="White B.A."/>
            <person name="Bayer E.A."/>
        </authorList>
    </citation>
    <scope>NUCLEOTIDE SEQUENCE [LARGE SCALE GENOMIC DNA]</scope>
    <source>
        <strain evidence="3 4">007c</strain>
    </source>
</reference>
<proteinExistence type="predicted"/>
<dbReference type="EMBL" id="ATAX01000036">
    <property type="protein sequence ID" value="EWM52301.1"/>
    <property type="molecule type" value="Genomic_DNA"/>
</dbReference>
<dbReference type="Gene3D" id="3.20.20.80">
    <property type="entry name" value="Glycosidases"/>
    <property type="match status" value="1"/>
</dbReference>
<evidence type="ECO:0000259" key="2">
    <source>
        <dbReference type="PROSITE" id="PS51766"/>
    </source>
</evidence>
<dbReference type="PATRIC" id="fig|1341157.4.peg.3078"/>
<dbReference type="Gene3D" id="1.10.1330.10">
    <property type="entry name" value="Dockerin domain"/>
    <property type="match status" value="1"/>
</dbReference>
<dbReference type="InterPro" id="IPR036439">
    <property type="entry name" value="Dockerin_dom_sf"/>
</dbReference>
<evidence type="ECO:0000313" key="4">
    <source>
        <dbReference type="Proteomes" id="UP000019365"/>
    </source>
</evidence>
<feature type="region of interest" description="Disordered" evidence="1">
    <location>
        <begin position="719"/>
        <end position="741"/>
    </location>
</feature>
<protein>
    <recommendedName>
        <fullName evidence="2">Dockerin domain-containing protein</fullName>
    </recommendedName>
</protein>